<reference evidence="1" key="1">
    <citation type="journal article" date="2021" name="Nat. Commun.">
        <title>Genetic determinants of endophytism in the Arabidopsis root mycobiome.</title>
        <authorList>
            <person name="Mesny F."/>
            <person name="Miyauchi S."/>
            <person name="Thiergart T."/>
            <person name="Pickel B."/>
            <person name="Atanasova L."/>
            <person name="Karlsson M."/>
            <person name="Huettel B."/>
            <person name="Barry K.W."/>
            <person name="Haridas S."/>
            <person name="Chen C."/>
            <person name="Bauer D."/>
            <person name="Andreopoulos W."/>
            <person name="Pangilinan J."/>
            <person name="LaButti K."/>
            <person name="Riley R."/>
            <person name="Lipzen A."/>
            <person name="Clum A."/>
            <person name="Drula E."/>
            <person name="Henrissat B."/>
            <person name="Kohler A."/>
            <person name="Grigoriev I.V."/>
            <person name="Martin F.M."/>
            <person name="Hacquard S."/>
        </authorList>
    </citation>
    <scope>NUCLEOTIDE SEQUENCE</scope>
    <source>
        <strain evidence="1">FSSC 5 MPI-SDFR-AT-0091</strain>
    </source>
</reference>
<sequence length="328" mass="35259">MPLVSFRFGCSSQRGLVLAGPTNGTALNTPPLTLWRLPSMPPNLEICRPSMVISLTARRPPARSHTHSPASVTLAWFSPAGGGGSCLSLYLSALASAAAAAQAPAPATSRDSRHCNCNFTNSLLHAKNAQPDKQEYWIPRPCSPSLSLCCCDVGPGPSLLLRHHPWYLAVHGVLAWGRGTTCYGLDGCLESWPSLSNDSSARLFSWHRRLLGQIQSLINRCSPHGLPTSFSGSAYPSRRTNVCSSCPDARPTPEPLTVTVACLMLVRLGAREKSRNLPLPVGQAKLSRCVASLLILETDPPTGRVTRACTPRCFCPCHGWMPMSLDDP</sequence>
<comment type="caution">
    <text evidence="1">The sequence shown here is derived from an EMBL/GenBank/DDBJ whole genome shotgun (WGS) entry which is preliminary data.</text>
</comment>
<organism evidence="1 2">
    <name type="scientific">Fusarium solani</name>
    <name type="common">Filamentous fungus</name>
    <dbReference type="NCBI Taxonomy" id="169388"/>
    <lineage>
        <taxon>Eukaryota</taxon>
        <taxon>Fungi</taxon>
        <taxon>Dikarya</taxon>
        <taxon>Ascomycota</taxon>
        <taxon>Pezizomycotina</taxon>
        <taxon>Sordariomycetes</taxon>
        <taxon>Hypocreomycetidae</taxon>
        <taxon>Hypocreales</taxon>
        <taxon>Nectriaceae</taxon>
        <taxon>Fusarium</taxon>
        <taxon>Fusarium solani species complex</taxon>
    </lineage>
</organism>
<dbReference type="EMBL" id="JAGTJS010000004">
    <property type="protein sequence ID" value="KAH7271218.1"/>
    <property type="molecule type" value="Genomic_DNA"/>
</dbReference>
<gene>
    <name evidence="1" type="ORF">B0J15DRAFT_207148</name>
</gene>
<keyword evidence="2" id="KW-1185">Reference proteome</keyword>
<proteinExistence type="predicted"/>
<evidence type="ECO:0000313" key="1">
    <source>
        <dbReference type="EMBL" id="KAH7271218.1"/>
    </source>
</evidence>
<dbReference type="AlphaFoldDB" id="A0A9P9KZJ2"/>
<name>A0A9P9KZJ2_FUSSL</name>
<accession>A0A9P9KZJ2</accession>
<dbReference type="Proteomes" id="UP000736672">
    <property type="component" value="Unassembled WGS sequence"/>
</dbReference>
<evidence type="ECO:0000313" key="2">
    <source>
        <dbReference type="Proteomes" id="UP000736672"/>
    </source>
</evidence>
<protein>
    <submittedName>
        <fullName evidence="1">Uncharacterized protein</fullName>
    </submittedName>
</protein>